<dbReference type="Gene3D" id="1.25.40.10">
    <property type="entry name" value="Tetratricopeptide repeat domain"/>
    <property type="match status" value="1"/>
</dbReference>
<evidence type="ECO:0000313" key="4">
    <source>
        <dbReference type="EMBL" id="MBC3759712.1"/>
    </source>
</evidence>
<sequence length="148" mass="16847">MKIMFRYSIIAFFFIAICSCKDKEKSNVLIINPEKAKEYFESGISKMSYNDNRGALLDFKRALEYNPEYYEACLRAAKCNQSLGNDVDAGRYYSTAISIRPDSGEAYYLRGVNLLSNPEGKDSACYDFSKAAELNYPKAKYAIIMHCN</sequence>
<dbReference type="InterPro" id="IPR011990">
    <property type="entry name" value="TPR-like_helical_dom_sf"/>
</dbReference>
<proteinExistence type="predicted"/>
<evidence type="ECO:0000256" key="3">
    <source>
        <dbReference type="PROSITE-ProRule" id="PRU00339"/>
    </source>
</evidence>
<reference evidence="4" key="1">
    <citation type="submission" date="2020-08" db="EMBL/GenBank/DDBJ databases">
        <title>Hyunsoonleella sp. strain SJ7 genome sequencing and assembly.</title>
        <authorList>
            <person name="Kim I."/>
        </authorList>
    </citation>
    <scope>NUCLEOTIDE SEQUENCE</scope>
    <source>
        <strain evidence="4">SJ7</strain>
    </source>
</reference>
<comment type="caution">
    <text evidence="4">The sequence shown here is derived from an EMBL/GenBank/DDBJ whole genome shotgun (WGS) entry which is preliminary data.</text>
</comment>
<dbReference type="PANTHER" id="PTHR44858">
    <property type="entry name" value="TETRATRICOPEPTIDE REPEAT PROTEIN 6"/>
    <property type="match status" value="1"/>
</dbReference>
<evidence type="ECO:0000256" key="2">
    <source>
        <dbReference type="ARBA" id="ARBA00022803"/>
    </source>
</evidence>
<evidence type="ECO:0000256" key="1">
    <source>
        <dbReference type="ARBA" id="ARBA00022737"/>
    </source>
</evidence>
<dbReference type="Pfam" id="PF14559">
    <property type="entry name" value="TPR_19"/>
    <property type="match status" value="1"/>
</dbReference>
<dbReference type="RefSeq" id="WP_186563676.1">
    <property type="nucleotide sequence ID" value="NZ_JACNMF010000005.1"/>
</dbReference>
<evidence type="ECO:0008006" key="6">
    <source>
        <dbReference type="Google" id="ProtNLM"/>
    </source>
</evidence>
<dbReference type="InterPro" id="IPR019734">
    <property type="entry name" value="TPR_rpt"/>
</dbReference>
<dbReference type="PROSITE" id="PS51257">
    <property type="entry name" value="PROKAR_LIPOPROTEIN"/>
    <property type="match status" value="1"/>
</dbReference>
<dbReference type="InterPro" id="IPR050498">
    <property type="entry name" value="Ycf3"/>
</dbReference>
<keyword evidence="2 3" id="KW-0802">TPR repeat</keyword>
<dbReference type="Proteomes" id="UP000656244">
    <property type="component" value="Unassembled WGS sequence"/>
</dbReference>
<keyword evidence="1" id="KW-0677">Repeat</keyword>
<evidence type="ECO:0000313" key="5">
    <source>
        <dbReference type="Proteomes" id="UP000656244"/>
    </source>
</evidence>
<dbReference type="AlphaFoldDB" id="A0A923KLQ5"/>
<dbReference type="PROSITE" id="PS50005">
    <property type="entry name" value="TPR"/>
    <property type="match status" value="1"/>
</dbReference>
<dbReference type="SUPFAM" id="SSF48452">
    <property type="entry name" value="TPR-like"/>
    <property type="match status" value="1"/>
</dbReference>
<dbReference type="SMART" id="SM00028">
    <property type="entry name" value="TPR"/>
    <property type="match status" value="2"/>
</dbReference>
<dbReference type="PANTHER" id="PTHR44858:SF1">
    <property type="entry name" value="UDP-N-ACETYLGLUCOSAMINE--PEPTIDE N-ACETYLGLUCOSAMINYLTRANSFERASE SPINDLY-RELATED"/>
    <property type="match status" value="1"/>
</dbReference>
<gene>
    <name evidence="4" type="ORF">H7U19_14965</name>
</gene>
<feature type="repeat" description="TPR" evidence="3">
    <location>
        <begin position="36"/>
        <end position="69"/>
    </location>
</feature>
<name>A0A923KLQ5_9FLAO</name>
<accession>A0A923KLQ5</accession>
<dbReference type="EMBL" id="JACNMF010000005">
    <property type="protein sequence ID" value="MBC3759712.1"/>
    <property type="molecule type" value="Genomic_DNA"/>
</dbReference>
<keyword evidence="5" id="KW-1185">Reference proteome</keyword>
<organism evidence="4 5">
    <name type="scientific">Hyunsoonleella aquatilis</name>
    <dbReference type="NCBI Taxonomy" id="2762758"/>
    <lineage>
        <taxon>Bacteria</taxon>
        <taxon>Pseudomonadati</taxon>
        <taxon>Bacteroidota</taxon>
        <taxon>Flavobacteriia</taxon>
        <taxon>Flavobacteriales</taxon>
        <taxon>Flavobacteriaceae</taxon>
    </lineage>
</organism>
<protein>
    <recommendedName>
        <fullName evidence="6">Tetratricopeptide repeat protein</fullName>
    </recommendedName>
</protein>